<dbReference type="InterPro" id="IPR013806">
    <property type="entry name" value="Kringle-like"/>
</dbReference>
<dbReference type="GO" id="GO:0001666">
    <property type="term" value="P:response to hypoxia"/>
    <property type="evidence" value="ECO:0007669"/>
    <property type="project" value="TreeGrafter"/>
</dbReference>
<feature type="binding site" evidence="22">
    <location>
        <position position="183"/>
    </location>
    <ligand>
        <name>Zn(2+)</name>
        <dbReference type="ChEBI" id="CHEBI:29105"/>
        <label>1</label>
    </ligand>
</feature>
<dbReference type="CDD" id="cd04278">
    <property type="entry name" value="ZnMc_MMP"/>
    <property type="match status" value="1"/>
</dbReference>
<dbReference type="InterPro" id="IPR018486">
    <property type="entry name" value="Hemopexin_CS"/>
</dbReference>
<evidence type="ECO:0000256" key="15">
    <source>
        <dbReference type="ARBA" id="ARBA00023049"/>
    </source>
</evidence>
<dbReference type="GO" id="GO:0005509">
    <property type="term" value="F:calcium ion binding"/>
    <property type="evidence" value="ECO:0007669"/>
    <property type="project" value="InterPro"/>
</dbReference>
<dbReference type="SUPFAM" id="SSF47473">
    <property type="entry name" value="EF-hand"/>
    <property type="match status" value="1"/>
</dbReference>
<dbReference type="InterPro" id="IPR000562">
    <property type="entry name" value="FN_type2_dom"/>
</dbReference>
<feature type="disulfide bond" evidence="24">
    <location>
        <begin position="366"/>
        <end position="393"/>
    </location>
</feature>
<evidence type="ECO:0000256" key="11">
    <source>
        <dbReference type="ARBA" id="ARBA00022737"/>
    </source>
</evidence>
<evidence type="ECO:0000259" key="27">
    <source>
        <dbReference type="PROSITE" id="PS50222"/>
    </source>
</evidence>
<feature type="binding site" evidence="22">
    <location>
        <position position="618"/>
    </location>
    <ligand>
        <name>Ca(2+)</name>
        <dbReference type="ChEBI" id="CHEBI:29108"/>
        <label>4</label>
    </ligand>
</feature>
<dbReference type="SMART" id="SM00059">
    <property type="entry name" value="FN2"/>
    <property type="match status" value="3"/>
</dbReference>
<comment type="similarity">
    <text evidence="3">Belongs to the peptidase M10A family.</text>
</comment>
<feature type="domain" description="Fibronectin type-II" evidence="28">
    <location>
        <begin position="231"/>
        <end position="279"/>
    </location>
</feature>
<evidence type="ECO:0000256" key="1">
    <source>
        <dbReference type="ARBA" id="ARBA00000178"/>
    </source>
</evidence>
<dbReference type="InterPro" id="IPR018487">
    <property type="entry name" value="Hemopexin-like_repeat"/>
</dbReference>
<dbReference type="GO" id="GO:0005615">
    <property type="term" value="C:extracellular space"/>
    <property type="evidence" value="ECO:0007669"/>
    <property type="project" value="TreeGrafter"/>
</dbReference>
<feature type="domain" description="EF-hand" evidence="27">
    <location>
        <begin position="731"/>
        <end position="765"/>
    </location>
</feature>
<dbReference type="PROSITE" id="PS00024">
    <property type="entry name" value="HEMOPEXIN"/>
    <property type="match status" value="1"/>
</dbReference>
<feature type="binding site" evidence="22">
    <location>
        <position position="571"/>
    </location>
    <ligand>
        <name>Ca(2+)</name>
        <dbReference type="ChEBI" id="CHEBI:29108"/>
        <label>5</label>
    </ligand>
</feature>
<evidence type="ECO:0000256" key="26">
    <source>
        <dbReference type="SAM" id="SignalP"/>
    </source>
</evidence>
<feature type="domain" description="Fibronectin type-II" evidence="28">
    <location>
        <begin position="289"/>
        <end position="337"/>
    </location>
</feature>
<evidence type="ECO:0000256" key="20">
    <source>
        <dbReference type="ARBA" id="ARBA00030021"/>
    </source>
</evidence>
<evidence type="ECO:0000256" key="8">
    <source>
        <dbReference type="ARBA" id="ARBA00022670"/>
    </source>
</evidence>
<comment type="caution">
    <text evidence="29">The sequence shown here is derived from an EMBL/GenBank/DDBJ whole genome shotgun (WGS) entry which is preliminary data.</text>
</comment>
<dbReference type="Gene3D" id="1.10.238.10">
    <property type="entry name" value="EF-hand"/>
    <property type="match status" value="1"/>
</dbReference>
<evidence type="ECO:0000256" key="13">
    <source>
        <dbReference type="ARBA" id="ARBA00022833"/>
    </source>
</evidence>
<feature type="short sequence motif" description="Cysteine switch" evidence="23">
    <location>
        <begin position="103"/>
        <end position="110"/>
    </location>
</feature>
<feature type="binding site" evidence="22">
    <location>
        <position position="212"/>
    </location>
    <ligand>
        <name>Ca(2+)</name>
        <dbReference type="ChEBI" id="CHEBI:29108"/>
        <label>1</label>
    </ligand>
</feature>
<dbReference type="EC" id="3.4.24.24" evidence="4"/>
<dbReference type="InterPro" id="IPR002048">
    <property type="entry name" value="EF_hand_dom"/>
</dbReference>
<feature type="binding site" evidence="22">
    <location>
        <position position="189"/>
    </location>
    <ligand>
        <name>Ca(2+)</name>
        <dbReference type="ChEBI" id="CHEBI:29108"/>
        <label>3</label>
    </ligand>
</feature>
<dbReference type="SMART" id="SM00054">
    <property type="entry name" value="EFh"/>
    <property type="match status" value="3"/>
</dbReference>
<comment type="cofactor">
    <cofactor evidence="22">
        <name>Ca(2+)</name>
        <dbReference type="ChEBI" id="CHEBI:29108"/>
    </cofactor>
    <text evidence="22">Can bind about 5 Ca(2+) ions per subunit.</text>
</comment>
<feature type="repeat" description="Hemopexin" evidence="25">
    <location>
        <begin position="472"/>
        <end position="516"/>
    </location>
</feature>
<dbReference type="CDD" id="cd00051">
    <property type="entry name" value="EFh"/>
    <property type="match status" value="2"/>
</dbReference>
<evidence type="ECO:0000256" key="22">
    <source>
        <dbReference type="PIRSR" id="PIRSR621190-2"/>
    </source>
</evidence>
<dbReference type="Pfam" id="PF00413">
    <property type="entry name" value="Peptidase_M10"/>
    <property type="match status" value="2"/>
</dbReference>
<dbReference type="PANTHER" id="PTHR10201">
    <property type="entry name" value="MATRIX METALLOPROTEINASE"/>
    <property type="match status" value="1"/>
</dbReference>
<keyword evidence="16" id="KW-0177">Collagen degradation</keyword>
<feature type="binding site" evidence="22">
    <location>
        <position position="188"/>
    </location>
    <ligand>
        <name>Ca(2+)</name>
        <dbReference type="ChEBI" id="CHEBI:29108"/>
        <label>3</label>
    </ligand>
</feature>
<dbReference type="InterPro" id="IPR036943">
    <property type="entry name" value="FN_type2_sf"/>
</dbReference>
<sequence>MRSRVSHAWSPFGLLFNVVLLLYIAVRRSSAAPSPIIKFPGDDSTPKTDKEVALHYLNKFYGCPQDRCNLMVLKDTLKQMQKFFALPETGEIDQKTVDIMKKPRCGVPDVANYNFFPRKPKWEKNLITYRILGHTPDLAEDVVDDAFARAFQVWSDVTPLKFSRIMDGEADIMINFGRWEHGDGYPFDGKDGLLAHAFAPGHGIGGDSHFDDDEYWTLGDGPVVKVKFGNADGEFCKFPFSFMGKEYNSCTSEGREDGFLWCSTTYNFDDDQKYGFCPHELLFTLGGNGEGAPCKFPFTFEGTTYNSCTTEGRSDGYRWCSTTEDYDRDKTYGFCPETAMSTVGGNSDGAPCVFPFTFLGNKYDSCTTSGRSDDKMWCATSHSYDDDRKWGFCPDQGYSIFLVAAHEFGHALGLEHSQDPGALMAPIYTYTKNFKLSYDDIKGIQELYGFPTDKPLPPTQGPVTPMDLCQEDIVFQAVAQIRGETFFFKDRFLWRTSNPRSKPTGPMLVATFWSDLPDKLDAAYENPLEEKTVFFSGNQYWIYSASTLERGHPKKLSTLGLPADLQKVDAAFSFGKNKKTYIFAEDKFWRYNEAKKKMDPGFPKLIADAWNGVPDSLDAALEFQGSGFSYFFKDWYYLKLDDRTLKIVKVGNVKTDCLKWDNIKKELEGFANVANSAKGGRIGIEEFSKFLKLPISPVLQELFALFDRNGDSTIDFREYVIGLTVLCRPVNNEETIHMAFKLFDTDDDEHITEDEFSSLLRSSLGIPDLDVTKLFQDIDVDGSGKITYEEFKDFALKHPQYAKLFTTYLDLQRYHALQTEQEPVITLAENKVAPEIANEDSTSDKKDD</sequence>
<feature type="disulfide bond" evidence="24">
    <location>
        <begin position="352"/>
        <end position="378"/>
    </location>
</feature>
<evidence type="ECO:0000256" key="18">
    <source>
        <dbReference type="ARBA" id="ARBA00023157"/>
    </source>
</evidence>
<dbReference type="InterPro" id="IPR018247">
    <property type="entry name" value="EF_Hand_1_Ca_BS"/>
</dbReference>
<protein>
    <recommendedName>
        <fullName evidence="5">72 kDa type IV collagenase</fullName>
        <ecNumber evidence="4">3.4.24.24</ecNumber>
    </recommendedName>
    <alternativeName>
        <fullName evidence="19">72 kDa gelatinase</fullName>
    </alternativeName>
    <alternativeName>
        <fullName evidence="20">Matrix metalloproteinase-2</fullName>
    </alternativeName>
</protein>
<evidence type="ECO:0000256" key="16">
    <source>
        <dbReference type="ARBA" id="ARBA00023105"/>
    </source>
</evidence>
<dbReference type="Gene3D" id="2.10.10.10">
    <property type="entry name" value="Fibronectin, type II, collagen-binding"/>
    <property type="match status" value="2"/>
</dbReference>
<feature type="domain" description="EF-hand" evidence="27">
    <location>
        <begin position="694"/>
        <end position="729"/>
    </location>
</feature>
<feature type="disulfide bond" evidence="24">
    <location>
        <begin position="308"/>
        <end position="335"/>
    </location>
</feature>
<organism evidence="29 30">
    <name type="scientific">Polypterus senegalus</name>
    <name type="common">Senegal bichir</name>
    <dbReference type="NCBI Taxonomy" id="55291"/>
    <lineage>
        <taxon>Eukaryota</taxon>
        <taxon>Metazoa</taxon>
        <taxon>Chordata</taxon>
        <taxon>Craniata</taxon>
        <taxon>Vertebrata</taxon>
        <taxon>Euteleostomi</taxon>
        <taxon>Actinopterygii</taxon>
        <taxon>Polypteriformes</taxon>
        <taxon>Polypteridae</taxon>
        <taxon>Polypterus</taxon>
    </lineage>
</organism>
<dbReference type="PRINTS" id="PR00138">
    <property type="entry name" value="MATRIXIN"/>
</dbReference>
<evidence type="ECO:0000256" key="6">
    <source>
        <dbReference type="ARBA" id="ARBA00022525"/>
    </source>
</evidence>
<dbReference type="SUPFAM" id="SSF57440">
    <property type="entry name" value="Kringle-like"/>
    <property type="match status" value="3"/>
</dbReference>
<evidence type="ECO:0000256" key="4">
    <source>
        <dbReference type="ARBA" id="ARBA00012372"/>
    </source>
</evidence>
<dbReference type="FunFam" id="2.10.10.10:FF:000002">
    <property type="entry name" value="72 kDa type IV collagenase"/>
    <property type="match status" value="1"/>
</dbReference>
<dbReference type="PROSITE" id="PS00018">
    <property type="entry name" value="EF_HAND_1"/>
    <property type="match status" value="1"/>
</dbReference>
<dbReference type="FunFam" id="3.40.390.10:FF:000010">
    <property type="entry name" value="72 kDa type IV collagenase"/>
    <property type="match status" value="1"/>
</dbReference>
<dbReference type="Proteomes" id="UP000886611">
    <property type="component" value="Unassembled WGS sequence"/>
</dbReference>
<evidence type="ECO:0000256" key="5">
    <source>
        <dbReference type="ARBA" id="ARBA00021167"/>
    </source>
</evidence>
<dbReference type="SUPFAM" id="SSF50923">
    <property type="entry name" value="Hemopexin-like domain"/>
    <property type="match status" value="1"/>
</dbReference>
<keyword evidence="17" id="KW-0865">Zymogen</keyword>
<dbReference type="InterPro" id="IPR036375">
    <property type="entry name" value="Hemopexin-like_dom_sf"/>
</dbReference>
<feature type="signal peptide" evidence="26">
    <location>
        <begin position="1"/>
        <end position="31"/>
    </location>
</feature>
<evidence type="ECO:0000256" key="23">
    <source>
        <dbReference type="PIRSR" id="PIRSR621190-5"/>
    </source>
</evidence>
<feature type="binding site" evidence="22">
    <location>
        <position position="209"/>
    </location>
    <ligand>
        <name>Zn(2+)</name>
        <dbReference type="ChEBI" id="CHEBI:29105"/>
        <label>1</label>
    </ligand>
</feature>
<dbReference type="PANTHER" id="PTHR10201:SF29">
    <property type="entry name" value="72 KDA TYPE IV COLLAGENASE"/>
    <property type="match status" value="1"/>
</dbReference>
<dbReference type="InterPro" id="IPR036365">
    <property type="entry name" value="PGBD-like_sf"/>
</dbReference>
<feature type="domain" description="Fibronectin type-II" evidence="28">
    <location>
        <begin position="347"/>
        <end position="395"/>
    </location>
</feature>
<evidence type="ECO:0000256" key="3">
    <source>
        <dbReference type="ARBA" id="ARBA00010370"/>
    </source>
</evidence>
<dbReference type="Pfam" id="PF00045">
    <property type="entry name" value="Hemopexin"/>
    <property type="match status" value="3"/>
</dbReference>
<dbReference type="SUPFAM" id="SSF47090">
    <property type="entry name" value="PGBD-like"/>
    <property type="match status" value="1"/>
</dbReference>
<evidence type="ECO:0000256" key="17">
    <source>
        <dbReference type="ARBA" id="ARBA00023145"/>
    </source>
</evidence>
<dbReference type="InterPro" id="IPR001818">
    <property type="entry name" value="Pept_M10_metallopeptidase"/>
</dbReference>
<dbReference type="EMBL" id="JAATIS010000147">
    <property type="protein sequence ID" value="KAG2469698.1"/>
    <property type="molecule type" value="Genomic_DNA"/>
</dbReference>
<evidence type="ECO:0000256" key="14">
    <source>
        <dbReference type="ARBA" id="ARBA00022837"/>
    </source>
</evidence>
<dbReference type="SMART" id="SM00120">
    <property type="entry name" value="HX"/>
    <property type="match status" value="4"/>
</dbReference>
<feature type="repeat" description="Hemopexin" evidence="25">
    <location>
        <begin position="565"/>
        <end position="613"/>
    </location>
</feature>
<evidence type="ECO:0000256" key="24">
    <source>
        <dbReference type="PROSITE-ProRule" id="PRU00479"/>
    </source>
</evidence>
<evidence type="ECO:0000256" key="25">
    <source>
        <dbReference type="PROSITE-ProRule" id="PRU01011"/>
    </source>
</evidence>
<feature type="repeat" description="Hemopexin" evidence="25">
    <location>
        <begin position="614"/>
        <end position="663"/>
    </location>
</feature>
<feature type="disulfide bond" evidence="24">
    <location>
        <begin position="294"/>
        <end position="320"/>
    </location>
</feature>
<comment type="subcellular location">
    <subcellularLocation>
        <location evidence="2">Secreted</location>
        <location evidence="2">Extracellular space</location>
        <location evidence="2">Extracellular matrix</location>
    </subcellularLocation>
</comment>
<keyword evidence="8" id="KW-0645">Protease</keyword>
<comment type="catalytic activity">
    <reaction evidence="1">
        <text>Cleavage of gelatin type I and collagen types IV, V, VII, X. Cleaves the collagen-like sequence Pro-Gln-Gly-|-Ile-Ala-Gly-Gln.</text>
        <dbReference type="EC" id="3.4.24.24"/>
    </reaction>
</comment>
<keyword evidence="14 22" id="KW-0106">Calcium</keyword>
<evidence type="ECO:0000313" key="30">
    <source>
        <dbReference type="Proteomes" id="UP000886611"/>
    </source>
</evidence>
<feature type="binding site" evidence="22">
    <location>
        <position position="196"/>
    </location>
    <ligand>
        <name>Zn(2+)</name>
        <dbReference type="ChEBI" id="CHEBI:29105"/>
        <label>1</label>
    </ligand>
</feature>
<keyword evidence="9 22" id="KW-0479">Metal-binding</keyword>
<dbReference type="Pfam" id="PF13499">
    <property type="entry name" value="EF-hand_7"/>
    <property type="match status" value="1"/>
</dbReference>
<proteinExistence type="inferred from homology"/>
<dbReference type="GO" id="GO:0031012">
    <property type="term" value="C:extracellular matrix"/>
    <property type="evidence" value="ECO:0007669"/>
    <property type="project" value="InterPro"/>
</dbReference>
<feature type="binding site" evidence="22">
    <location>
        <position position="137"/>
    </location>
    <ligand>
        <name>Ca(2+)</name>
        <dbReference type="ChEBI" id="CHEBI:29108"/>
        <label>1</label>
    </ligand>
</feature>
<dbReference type="FunFam" id="2.10.10.10:FF:000001">
    <property type="entry name" value="Fibronectin 1a isoform 1"/>
    <property type="match status" value="2"/>
</dbReference>
<feature type="binding site" evidence="22">
    <location>
        <position position="181"/>
    </location>
    <ligand>
        <name>Zn(2+)</name>
        <dbReference type="ChEBI" id="CHEBI:29105"/>
        <label>1</label>
    </ligand>
</feature>
<feature type="binding site" evidence="22">
    <location>
        <position position="171"/>
    </location>
    <ligand>
        <name>Ca(2+)</name>
        <dbReference type="ChEBI" id="CHEBI:29108"/>
        <label>2</label>
    </ligand>
</feature>
<feature type="binding site" evidence="22">
    <location>
        <position position="521"/>
    </location>
    <ligand>
        <name>Ca(2+)</name>
        <dbReference type="ChEBI" id="CHEBI:29108"/>
        <label>4</label>
    </ligand>
</feature>
<dbReference type="Pfam" id="PF00040">
    <property type="entry name" value="fn2"/>
    <property type="match status" value="2"/>
</dbReference>
<keyword evidence="30" id="KW-1185">Reference proteome</keyword>
<name>A0A8X7XJ75_POLSE</name>
<comment type="cofactor">
    <cofactor evidence="22">
        <name>Zn(2+)</name>
        <dbReference type="ChEBI" id="CHEBI:29105"/>
    </cofactor>
    <text evidence="22">Binds 2 Zn(2+) ions per subunit.</text>
</comment>
<feature type="chain" id="PRO_5036489787" description="72 kDa type IV collagenase" evidence="26">
    <location>
        <begin position="32"/>
        <end position="848"/>
    </location>
</feature>
<feature type="binding site" evidence="22">
    <location>
        <position position="523"/>
    </location>
    <ligand>
        <name>Ca(2+)</name>
        <dbReference type="ChEBI" id="CHEBI:29108"/>
        <label>5</label>
    </ligand>
</feature>
<dbReference type="PROSITE" id="PS50222">
    <property type="entry name" value="EF_HAND_2"/>
    <property type="match status" value="3"/>
</dbReference>
<evidence type="ECO:0000256" key="2">
    <source>
        <dbReference type="ARBA" id="ARBA00004498"/>
    </source>
</evidence>
<evidence type="ECO:0000256" key="10">
    <source>
        <dbReference type="ARBA" id="ARBA00022729"/>
    </source>
</evidence>
<feature type="domain" description="EF-hand" evidence="27">
    <location>
        <begin position="766"/>
        <end position="801"/>
    </location>
</feature>
<dbReference type="PROSITE" id="PS00023">
    <property type="entry name" value="FN2_1"/>
    <property type="match status" value="1"/>
</dbReference>
<dbReference type="InterPro" id="IPR021190">
    <property type="entry name" value="Pept_M10A"/>
</dbReference>
<feature type="binding site" evidence="22">
    <location>
        <position position="214"/>
    </location>
    <ligand>
        <name>Ca(2+)</name>
        <dbReference type="ChEBI" id="CHEBI:29108"/>
        <label>3</label>
    </ligand>
</feature>
<dbReference type="PRINTS" id="PR00013">
    <property type="entry name" value="FNTYPEII"/>
</dbReference>
<dbReference type="GO" id="GO:0048771">
    <property type="term" value="P:tissue remodeling"/>
    <property type="evidence" value="ECO:0007669"/>
    <property type="project" value="TreeGrafter"/>
</dbReference>
<evidence type="ECO:0000259" key="28">
    <source>
        <dbReference type="PROSITE" id="PS51092"/>
    </source>
</evidence>
<keyword evidence="7" id="KW-0272">Extracellular matrix</keyword>
<reference evidence="29 30" key="1">
    <citation type="journal article" date="2021" name="Cell">
        <title>Tracing the genetic footprints of vertebrate landing in non-teleost ray-finned fishes.</title>
        <authorList>
            <person name="Bi X."/>
            <person name="Wang K."/>
            <person name="Yang L."/>
            <person name="Pan H."/>
            <person name="Jiang H."/>
            <person name="Wei Q."/>
            <person name="Fang M."/>
            <person name="Yu H."/>
            <person name="Zhu C."/>
            <person name="Cai Y."/>
            <person name="He Y."/>
            <person name="Gan X."/>
            <person name="Zeng H."/>
            <person name="Yu D."/>
            <person name="Zhu Y."/>
            <person name="Jiang H."/>
            <person name="Qiu Q."/>
            <person name="Yang H."/>
            <person name="Zhang Y.E."/>
            <person name="Wang W."/>
            <person name="Zhu M."/>
            <person name="He S."/>
            <person name="Zhang G."/>
        </authorList>
    </citation>
    <scope>NUCLEOTIDE SEQUENCE [LARGE SCALE GENOMIC DNA]</scope>
    <source>
        <strain evidence="29">Bchr_013</strain>
    </source>
</reference>
<dbReference type="SUPFAM" id="SSF55486">
    <property type="entry name" value="Metalloproteases ('zincins'), catalytic domain"/>
    <property type="match status" value="1"/>
</dbReference>
<dbReference type="GO" id="GO:0030574">
    <property type="term" value="P:collagen catabolic process"/>
    <property type="evidence" value="ECO:0007669"/>
    <property type="project" value="UniProtKB-KW"/>
</dbReference>
<dbReference type="FunFam" id="2.110.10.10:FF:000002">
    <property type="entry name" value="Matrix metallopeptidase 3"/>
    <property type="match status" value="1"/>
</dbReference>
<dbReference type="InterPro" id="IPR033739">
    <property type="entry name" value="M10A_MMP"/>
</dbReference>
<dbReference type="GO" id="GO:0004222">
    <property type="term" value="F:metalloendopeptidase activity"/>
    <property type="evidence" value="ECO:0007669"/>
    <property type="project" value="UniProtKB-EC"/>
</dbReference>
<keyword evidence="10 26" id="KW-0732">Signal</keyword>
<dbReference type="SMART" id="SM00235">
    <property type="entry name" value="ZnMc"/>
    <property type="match status" value="1"/>
</dbReference>
<gene>
    <name evidence="29" type="primary">Mmp2</name>
    <name evidence="29" type="ORF">GTO96_0022495</name>
</gene>
<keyword evidence="11" id="KW-0677">Repeat</keyword>
<feature type="active site" evidence="21">
    <location>
        <position position="234"/>
    </location>
</feature>
<dbReference type="PROSITE" id="PS00546">
    <property type="entry name" value="CYSTEINE_SWITCH"/>
    <property type="match status" value="1"/>
</dbReference>
<evidence type="ECO:0000256" key="9">
    <source>
        <dbReference type="ARBA" id="ARBA00022723"/>
    </source>
</evidence>
<keyword evidence="12" id="KW-0378">Hydrolase</keyword>
<dbReference type="AlphaFoldDB" id="A0A8X7XJ75"/>
<feature type="disulfide bond" evidence="24">
    <location>
        <begin position="250"/>
        <end position="277"/>
    </location>
</feature>
<keyword evidence="6" id="KW-0964">Secreted</keyword>
<feature type="non-terminal residue" evidence="29">
    <location>
        <position position="1"/>
    </location>
</feature>
<feature type="binding site" evidence="22">
    <location>
        <position position="193"/>
    </location>
    <ligand>
        <name>Ca(2+)</name>
        <dbReference type="ChEBI" id="CHEBI:29108"/>
        <label>3</label>
    </ligand>
</feature>
<accession>A0A8X7XJ75</accession>
<dbReference type="PROSITE" id="PS51092">
    <property type="entry name" value="FN2_2"/>
    <property type="match status" value="3"/>
</dbReference>
<feature type="binding site" evidence="22">
    <location>
        <position position="214"/>
    </location>
    <ligand>
        <name>Ca(2+)</name>
        <dbReference type="ChEBI" id="CHEBI:29108"/>
        <label>1</label>
    </ligand>
</feature>
<dbReference type="GO" id="GO:0008270">
    <property type="term" value="F:zinc ion binding"/>
    <property type="evidence" value="ECO:0007669"/>
    <property type="project" value="InterPro"/>
</dbReference>
<evidence type="ECO:0000256" key="21">
    <source>
        <dbReference type="PIRSR" id="PIRSR621190-1"/>
    </source>
</evidence>
<keyword evidence="15" id="KW-0482">Metalloprotease</keyword>
<dbReference type="GO" id="GO:0006508">
    <property type="term" value="P:proteolysis"/>
    <property type="evidence" value="ECO:0007669"/>
    <property type="project" value="UniProtKB-KW"/>
</dbReference>
<feature type="binding site" description="in inhibited form" evidence="22">
    <location>
        <position position="105"/>
    </location>
    <ligand>
        <name>Zn(2+)</name>
        <dbReference type="ChEBI" id="CHEBI:29105"/>
        <label>2</label>
        <note>catalytic</note>
    </ligand>
</feature>
<feature type="binding site" evidence="22">
    <location>
        <position position="205"/>
    </location>
    <ligand>
        <name>Ca(2+)</name>
        <dbReference type="ChEBI" id="CHEBI:29108"/>
        <label>2</label>
    </ligand>
</feature>
<dbReference type="InterPro" id="IPR021158">
    <property type="entry name" value="Pept_M10A_Zn_BS"/>
</dbReference>
<evidence type="ECO:0000256" key="12">
    <source>
        <dbReference type="ARBA" id="ARBA00022801"/>
    </source>
</evidence>
<evidence type="ECO:0000313" key="29">
    <source>
        <dbReference type="EMBL" id="KAG2469698.1"/>
    </source>
</evidence>
<dbReference type="Gene3D" id="2.110.10.10">
    <property type="entry name" value="Hemopexin-like domain"/>
    <property type="match status" value="1"/>
</dbReference>
<dbReference type="FunFam" id="1.10.238.10:FF:000003">
    <property type="entry name" value="Calmodulin A"/>
    <property type="match status" value="1"/>
</dbReference>
<dbReference type="CDD" id="cd00094">
    <property type="entry name" value="HX"/>
    <property type="match status" value="1"/>
</dbReference>
<feature type="non-terminal residue" evidence="29">
    <location>
        <position position="848"/>
    </location>
</feature>
<dbReference type="InterPro" id="IPR024079">
    <property type="entry name" value="MetalloPept_cat_dom_sf"/>
</dbReference>
<feature type="repeat" description="Hemopexin" evidence="25">
    <location>
        <begin position="517"/>
        <end position="563"/>
    </location>
</feature>
<dbReference type="InterPro" id="IPR011992">
    <property type="entry name" value="EF-hand-dom_pair"/>
</dbReference>
<feature type="binding site" evidence="22">
    <location>
        <position position="211"/>
    </location>
    <ligand>
        <name>Ca(2+)</name>
        <dbReference type="ChEBI" id="CHEBI:29108"/>
        <label>3</label>
    </ligand>
</feature>
<keyword evidence="13 22" id="KW-0862">Zinc</keyword>
<dbReference type="PROSITE" id="PS51642">
    <property type="entry name" value="HEMOPEXIN_2"/>
    <property type="match status" value="4"/>
</dbReference>
<evidence type="ECO:0000256" key="19">
    <source>
        <dbReference type="ARBA" id="ARBA00029967"/>
    </source>
</evidence>
<feature type="disulfide bond" evidence="24">
    <location>
        <begin position="236"/>
        <end position="262"/>
    </location>
</feature>
<keyword evidence="18 24" id="KW-1015">Disulfide bond</keyword>
<dbReference type="Gene3D" id="3.40.390.10">
    <property type="entry name" value="Collagenase (Catalytic Domain)"/>
    <property type="match status" value="2"/>
</dbReference>
<feature type="binding site" evidence="22">
    <location>
        <position position="207"/>
    </location>
    <ligand>
        <name>Ca(2+)</name>
        <dbReference type="ChEBI" id="CHEBI:29108"/>
        <label>2</label>
    </ligand>
</feature>
<dbReference type="InterPro" id="IPR006026">
    <property type="entry name" value="Peptidase_Metallo"/>
</dbReference>
<evidence type="ECO:0000256" key="7">
    <source>
        <dbReference type="ARBA" id="ARBA00022530"/>
    </source>
</evidence>
<dbReference type="GO" id="GO:0030198">
    <property type="term" value="P:extracellular matrix organization"/>
    <property type="evidence" value="ECO:0007669"/>
    <property type="project" value="TreeGrafter"/>
</dbReference>
<dbReference type="CDD" id="cd00062">
    <property type="entry name" value="FN2"/>
    <property type="match status" value="3"/>
</dbReference>
<dbReference type="InterPro" id="IPR000585">
    <property type="entry name" value="Hemopexin-like_dom"/>
</dbReference>